<dbReference type="OrthoDB" id="25131at2759"/>
<dbReference type="PANTHER" id="PTHR22889">
    <property type="entry name" value="WD REPEAT-CONTAINING PROTEIN 89"/>
    <property type="match status" value="1"/>
</dbReference>
<dbReference type="VEuPathDB" id="AmoebaDB:EIN_379320"/>
<evidence type="ECO:0000256" key="1">
    <source>
        <dbReference type="ARBA" id="ARBA00022574"/>
    </source>
</evidence>
<evidence type="ECO:0000313" key="5">
    <source>
        <dbReference type="Proteomes" id="UP000014680"/>
    </source>
</evidence>
<keyword evidence="2" id="KW-0677">Repeat</keyword>
<evidence type="ECO:0000256" key="2">
    <source>
        <dbReference type="ARBA" id="ARBA00022737"/>
    </source>
</evidence>
<keyword evidence="1" id="KW-0853">WD repeat</keyword>
<dbReference type="PANTHER" id="PTHR22889:SF0">
    <property type="entry name" value="WD REPEAT-CONTAINING PROTEIN 89"/>
    <property type="match status" value="1"/>
</dbReference>
<dbReference type="RefSeq" id="XP_004258836.1">
    <property type="nucleotide sequence ID" value="XM_004258788.1"/>
</dbReference>
<keyword evidence="5" id="KW-1185">Reference proteome</keyword>
<organism evidence="4 5">
    <name type="scientific">Entamoeba invadens IP1</name>
    <dbReference type="NCBI Taxonomy" id="370355"/>
    <lineage>
        <taxon>Eukaryota</taxon>
        <taxon>Amoebozoa</taxon>
        <taxon>Evosea</taxon>
        <taxon>Archamoebae</taxon>
        <taxon>Mastigamoebida</taxon>
        <taxon>Entamoebidae</taxon>
        <taxon>Entamoeba</taxon>
    </lineage>
</organism>
<evidence type="ECO:0008006" key="6">
    <source>
        <dbReference type="Google" id="ProtNLM"/>
    </source>
</evidence>
<feature type="region of interest" description="Disordered" evidence="3">
    <location>
        <begin position="305"/>
        <end position="330"/>
    </location>
</feature>
<dbReference type="EMBL" id="KB206395">
    <property type="protein sequence ID" value="ELP92065.1"/>
    <property type="molecule type" value="Genomic_DNA"/>
</dbReference>
<name>A0A0A1UAQ8_ENTIV</name>
<proteinExistence type="predicted"/>
<gene>
    <name evidence="4" type="ORF">EIN_379320</name>
</gene>
<dbReference type="InterPro" id="IPR015943">
    <property type="entry name" value="WD40/YVTN_repeat-like_dom_sf"/>
</dbReference>
<dbReference type="InterPro" id="IPR039328">
    <property type="entry name" value="WDR89"/>
</dbReference>
<protein>
    <recommendedName>
        <fullName evidence="6">WD repeat-containing protein</fullName>
    </recommendedName>
</protein>
<dbReference type="Gene3D" id="2.130.10.10">
    <property type="entry name" value="YVTN repeat-like/Quinoprotein amine dehydrogenase"/>
    <property type="match status" value="2"/>
</dbReference>
<dbReference type="Proteomes" id="UP000014680">
    <property type="component" value="Unassembled WGS sequence"/>
</dbReference>
<dbReference type="SUPFAM" id="SSF50998">
    <property type="entry name" value="Quinoprotein alcohol dehydrogenase-like"/>
    <property type="match status" value="1"/>
</dbReference>
<dbReference type="InterPro" id="IPR011047">
    <property type="entry name" value="Quinoprotein_ADH-like_sf"/>
</dbReference>
<evidence type="ECO:0000256" key="3">
    <source>
        <dbReference type="SAM" id="MobiDB-lite"/>
    </source>
</evidence>
<dbReference type="AlphaFoldDB" id="A0A0A1UAQ8"/>
<dbReference type="OMA" id="RARCHEG"/>
<accession>A0A0A1UAQ8</accession>
<reference evidence="4 5" key="1">
    <citation type="submission" date="2012-10" db="EMBL/GenBank/DDBJ databases">
        <authorList>
            <person name="Zafar N."/>
            <person name="Inman J."/>
            <person name="Hall N."/>
            <person name="Lorenzi H."/>
            <person name="Caler E."/>
        </authorList>
    </citation>
    <scope>NUCLEOTIDE SEQUENCE [LARGE SCALE GENOMIC DNA]</scope>
    <source>
        <strain evidence="4 5">IP1</strain>
    </source>
</reference>
<evidence type="ECO:0000313" key="4">
    <source>
        <dbReference type="EMBL" id="ELP92065.1"/>
    </source>
</evidence>
<dbReference type="GeneID" id="14891066"/>
<sequence length="330" mass="36374">MSFNSAKHDGYGIALTQSSAGVSTLWTDGDVTWYSPDLAAQRNYQVQASDVCDTSDPNVVISMSSSGQFYSIDRRLARAVSISSPTTRINEVAIASSENLLVAGYMEVVRVFDLRKMQTLALITEAHSDDIVDIKFWNELIVTASQDSLSCFIDYTKGDDGIVHTVNMGKPISMVGVINKDLVSFTTDDSAFQIYAPNTEQTVSNVADLRVNTLATNFDGATVLRGTEINKKVVASVALPNGEIDLFNYVNDNSYRRCLRARCHEGIVRDYRVNGTTMYTTGEDGKVCVFDMKTPPLVEDVAQQPQATNELSGGMRQKQQRRQHTPMDCD</sequence>
<dbReference type="KEGG" id="eiv:EIN_379320"/>